<organism evidence="2 3">
    <name type="scientific">Raphanus sativus</name>
    <name type="common">Radish</name>
    <name type="synonym">Raphanus raphanistrum var. sativus</name>
    <dbReference type="NCBI Taxonomy" id="3726"/>
    <lineage>
        <taxon>Eukaryota</taxon>
        <taxon>Viridiplantae</taxon>
        <taxon>Streptophyta</taxon>
        <taxon>Embryophyta</taxon>
        <taxon>Tracheophyta</taxon>
        <taxon>Spermatophyta</taxon>
        <taxon>Magnoliopsida</taxon>
        <taxon>eudicotyledons</taxon>
        <taxon>Gunneridae</taxon>
        <taxon>Pentapetalae</taxon>
        <taxon>rosids</taxon>
        <taxon>malvids</taxon>
        <taxon>Brassicales</taxon>
        <taxon>Brassicaceae</taxon>
        <taxon>Brassiceae</taxon>
        <taxon>Raphanus</taxon>
    </lineage>
</organism>
<evidence type="ECO:0000256" key="1">
    <source>
        <dbReference type="SAM" id="MobiDB-lite"/>
    </source>
</evidence>
<feature type="region of interest" description="Disordered" evidence="1">
    <location>
        <begin position="45"/>
        <end position="67"/>
    </location>
</feature>
<dbReference type="Proteomes" id="UP000504610">
    <property type="component" value="Chromosome 1"/>
</dbReference>
<feature type="region of interest" description="Disordered" evidence="1">
    <location>
        <begin position="173"/>
        <end position="205"/>
    </location>
</feature>
<dbReference type="Pfam" id="PF05340">
    <property type="entry name" value="DUF740"/>
    <property type="match status" value="1"/>
</dbReference>
<feature type="compositionally biased region" description="Low complexity" evidence="1">
    <location>
        <begin position="184"/>
        <end position="193"/>
    </location>
</feature>
<dbReference type="PANTHER" id="PTHR35995:SF2">
    <property type="entry name" value="(RAPE) HYPOTHETICAL PROTEIN"/>
    <property type="match status" value="1"/>
</dbReference>
<dbReference type="GeneID" id="108858622"/>
<reference evidence="3" key="2">
    <citation type="submission" date="2025-08" db="UniProtKB">
        <authorList>
            <consortium name="RefSeq"/>
        </authorList>
    </citation>
    <scope>IDENTIFICATION</scope>
    <source>
        <tissue evidence="3">Leaf</tissue>
    </source>
</reference>
<dbReference type="AlphaFoldDB" id="A0A6J0NTL0"/>
<protein>
    <submittedName>
        <fullName evidence="3">Uncharacterized protein LOC108858622</fullName>
    </submittedName>
</protein>
<evidence type="ECO:0000313" key="3">
    <source>
        <dbReference type="RefSeq" id="XP_018488024.1"/>
    </source>
</evidence>
<dbReference type="RefSeq" id="XP_018488024.1">
    <property type="nucleotide sequence ID" value="XM_018632522.2"/>
</dbReference>
<accession>A0A6J0NTL0</accession>
<name>A0A6J0NTL0_RAPSA</name>
<dbReference type="InterPro" id="IPR008004">
    <property type="entry name" value="OCTOPUS-like"/>
</dbReference>
<proteinExistence type="predicted"/>
<dbReference type="KEGG" id="rsz:108858622"/>
<gene>
    <name evidence="3" type="primary">LOC108858622</name>
</gene>
<reference evidence="2" key="1">
    <citation type="journal article" date="2019" name="Database">
        <title>The radish genome database (RadishGD): an integrated information resource for radish genomics.</title>
        <authorList>
            <person name="Yu H.J."/>
            <person name="Baek S."/>
            <person name="Lee Y.J."/>
            <person name="Cho A."/>
            <person name="Mun J.H."/>
        </authorList>
    </citation>
    <scope>NUCLEOTIDE SEQUENCE [LARGE SCALE GENOMIC DNA]</scope>
    <source>
        <strain evidence="2">cv. WK10039</strain>
    </source>
</reference>
<evidence type="ECO:0000313" key="2">
    <source>
        <dbReference type="Proteomes" id="UP000504610"/>
    </source>
</evidence>
<dbReference type="PANTHER" id="PTHR35995">
    <property type="entry name" value="OS04G0690500 PROTEIN"/>
    <property type="match status" value="1"/>
</dbReference>
<dbReference type="OrthoDB" id="1924480at2759"/>
<keyword evidence="2" id="KW-1185">Reference proteome</keyword>
<sequence>MKGQNQSSTSSCNIHPIDFVEGVCPICLNERLLVLAYLQRRHAPSPSPSPSYHTIQGQKVSSQKSSKNKNIRLFSFLRSFQLREQKSNQRTNSIISPEDLFISINFKNNGTTSWEKEKESYQLEHSKASRDHRYQHITKKKDIFPRLMQRPLLTWSKQIGRIIHVISFRRQSSAKIKGDDDGLSRSSLKPSPLTKKKTHSLESSV</sequence>